<proteinExistence type="predicted"/>
<dbReference type="GO" id="GO:0016755">
    <property type="term" value="F:aminoacyltransferase activity"/>
    <property type="evidence" value="ECO:0007669"/>
    <property type="project" value="InterPro"/>
</dbReference>
<evidence type="ECO:0000313" key="1">
    <source>
        <dbReference type="EMBL" id="SFV58000.1"/>
    </source>
</evidence>
<gene>
    <name evidence="1" type="ORF">MNB_SV-10-1384</name>
</gene>
<sequence length="54" mass="6569">MQNNFKPRQTEAAKKRLSVYLKEAEQILEAEKQLYKKIRKRHSLGYRILAFFKK</sequence>
<dbReference type="InterPro" id="IPR003447">
    <property type="entry name" value="FEMABX"/>
</dbReference>
<dbReference type="PROSITE" id="PS51191">
    <property type="entry name" value="FEMABX"/>
    <property type="match status" value="1"/>
</dbReference>
<organism evidence="1">
    <name type="scientific">hydrothermal vent metagenome</name>
    <dbReference type="NCBI Taxonomy" id="652676"/>
    <lineage>
        <taxon>unclassified sequences</taxon>
        <taxon>metagenomes</taxon>
        <taxon>ecological metagenomes</taxon>
    </lineage>
</organism>
<dbReference type="EMBL" id="FPHL01000016">
    <property type="protein sequence ID" value="SFV58000.1"/>
    <property type="molecule type" value="Genomic_DNA"/>
</dbReference>
<dbReference type="GO" id="GO:0044038">
    <property type="term" value="P:cell wall macromolecule biosynthetic process"/>
    <property type="evidence" value="ECO:0007669"/>
    <property type="project" value="InterPro"/>
</dbReference>
<reference evidence="1" key="1">
    <citation type="submission" date="2016-10" db="EMBL/GenBank/DDBJ databases">
        <authorList>
            <person name="de Groot N.N."/>
        </authorList>
    </citation>
    <scope>NUCLEOTIDE SEQUENCE</scope>
</reference>
<name>A0A1W1BWN2_9ZZZZ</name>
<protein>
    <submittedName>
        <fullName evidence="1">Uncharacterized protein</fullName>
    </submittedName>
</protein>
<accession>A0A1W1BWN2</accession>
<dbReference type="AlphaFoldDB" id="A0A1W1BWN2"/>